<dbReference type="RefSeq" id="WP_008541509.1">
    <property type="nucleotide sequence ID" value="NZ_JH604922.1"/>
</dbReference>
<evidence type="ECO:0000256" key="1">
    <source>
        <dbReference type="SAM" id="MobiDB-lite"/>
    </source>
</evidence>
<keyword evidence="2" id="KW-1133">Transmembrane helix</keyword>
<name>H3KDK6_9BURK</name>
<keyword evidence="2" id="KW-0472">Membrane</keyword>
<sequence>MDRSDQKRMQDEAWNDAWDEALRASHREARATLTAAVAAFLWFWGTLFLFLETGGSVFGLPLWFAASVVGGWVLTTAASWWLTYRVFAKTPIEVPGKPEAQARPDDRNEAPTKEGRP</sequence>
<dbReference type="Proteomes" id="UP000004956">
    <property type="component" value="Unassembled WGS sequence"/>
</dbReference>
<dbReference type="PATRIC" id="fig|762967.3.peg.651"/>
<evidence type="ECO:0000256" key="2">
    <source>
        <dbReference type="SAM" id="Phobius"/>
    </source>
</evidence>
<accession>H3KDK6</accession>
<organism evidence="3 4">
    <name type="scientific">Sutterella parvirubra YIT 11816</name>
    <dbReference type="NCBI Taxonomy" id="762967"/>
    <lineage>
        <taxon>Bacteria</taxon>
        <taxon>Pseudomonadati</taxon>
        <taxon>Pseudomonadota</taxon>
        <taxon>Betaproteobacteria</taxon>
        <taxon>Burkholderiales</taxon>
        <taxon>Sutterellaceae</taxon>
        <taxon>Sutterella</taxon>
    </lineage>
</organism>
<proteinExistence type="predicted"/>
<evidence type="ECO:0000313" key="3">
    <source>
        <dbReference type="EMBL" id="EHY31803.1"/>
    </source>
</evidence>
<feature type="transmembrane region" description="Helical" evidence="2">
    <location>
        <begin position="62"/>
        <end position="82"/>
    </location>
</feature>
<keyword evidence="4" id="KW-1185">Reference proteome</keyword>
<dbReference type="Pfam" id="PF06196">
    <property type="entry name" value="DUF997"/>
    <property type="match status" value="1"/>
</dbReference>
<dbReference type="InterPro" id="IPR010398">
    <property type="entry name" value="DUF997"/>
</dbReference>
<protein>
    <recommendedName>
        <fullName evidence="5">DUF997 family protein</fullName>
    </recommendedName>
</protein>
<feature type="region of interest" description="Disordered" evidence="1">
    <location>
        <begin position="95"/>
        <end position="117"/>
    </location>
</feature>
<evidence type="ECO:0000313" key="4">
    <source>
        <dbReference type="Proteomes" id="UP000004956"/>
    </source>
</evidence>
<dbReference type="STRING" id="762967.HMPREF9440_00815"/>
<feature type="compositionally biased region" description="Basic and acidic residues" evidence="1">
    <location>
        <begin position="100"/>
        <end position="117"/>
    </location>
</feature>
<feature type="transmembrane region" description="Helical" evidence="2">
    <location>
        <begin position="31"/>
        <end position="50"/>
    </location>
</feature>
<dbReference type="HOGENOM" id="CLU_2083666_0_0_4"/>
<dbReference type="EMBL" id="AFBQ01000112">
    <property type="protein sequence ID" value="EHY31803.1"/>
    <property type="molecule type" value="Genomic_DNA"/>
</dbReference>
<gene>
    <name evidence="3" type="ORF">HMPREF9440_00815</name>
</gene>
<comment type="caution">
    <text evidence="3">The sequence shown here is derived from an EMBL/GenBank/DDBJ whole genome shotgun (WGS) entry which is preliminary data.</text>
</comment>
<keyword evidence="2" id="KW-0812">Transmembrane</keyword>
<evidence type="ECO:0008006" key="5">
    <source>
        <dbReference type="Google" id="ProtNLM"/>
    </source>
</evidence>
<reference evidence="3 4" key="1">
    <citation type="submission" date="2011-11" db="EMBL/GenBank/DDBJ databases">
        <authorList>
            <person name="Weinstock G."/>
            <person name="Sodergren E."/>
            <person name="Clifton S."/>
            <person name="Fulton L."/>
            <person name="Fulton B."/>
            <person name="Courtney L."/>
            <person name="Fronick C."/>
            <person name="Harrison M."/>
            <person name="Strong C."/>
            <person name="Farmer C."/>
            <person name="Delahaunty K."/>
            <person name="Markovic C."/>
            <person name="Hall O."/>
            <person name="Minx P."/>
            <person name="Tomlinson C."/>
            <person name="Mitreva M."/>
            <person name="Hou S."/>
            <person name="Chen J."/>
            <person name="Wollam A."/>
            <person name="Pepin K.H."/>
            <person name="Johnson M."/>
            <person name="Bhonagiri V."/>
            <person name="Zhang X."/>
            <person name="Suruliraj S."/>
            <person name="Warren W."/>
            <person name="Chinwalla A."/>
            <person name="Mardis E.R."/>
            <person name="Wilson R.K."/>
        </authorList>
    </citation>
    <scope>NUCLEOTIDE SEQUENCE [LARGE SCALE GENOMIC DNA]</scope>
    <source>
        <strain evidence="3 4">YIT 11816</strain>
    </source>
</reference>
<dbReference type="AlphaFoldDB" id="H3KDK6"/>